<dbReference type="CDD" id="cd00907">
    <property type="entry name" value="Bacterioferritin"/>
    <property type="match status" value="1"/>
</dbReference>
<dbReference type="GO" id="GO:0006826">
    <property type="term" value="P:iron ion transport"/>
    <property type="evidence" value="ECO:0007669"/>
    <property type="project" value="InterPro"/>
</dbReference>
<feature type="binding site" evidence="8">
    <location>
        <position position="127"/>
    </location>
    <ligand>
        <name>Fe cation</name>
        <dbReference type="ChEBI" id="CHEBI:24875"/>
        <label>2</label>
    </ligand>
</feature>
<feature type="binding site" evidence="8">
    <location>
        <position position="18"/>
    </location>
    <ligand>
        <name>Fe cation</name>
        <dbReference type="ChEBI" id="CHEBI:24875"/>
        <label>1</label>
    </ligand>
</feature>
<feature type="binding site" evidence="8">
    <location>
        <position position="50"/>
    </location>
    <ligand>
        <name>Fe cation</name>
        <dbReference type="ChEBI" id="CHEBI:24875"/>
        <label>3</label>
    </ligand>
</feature>
<dbReference type="PANTHER" id="PTHR30295">
    <property type="entry name" value="BACTERIOFERRITIN"/>
    <property type="match status" value="1"/>
</dbReference>
<keyword evidence="6 7" id="KW-0408">Iron</keyword>
<comment type="similarity">
    <text evidence="2 7 9">Belongs to the bacterioferritin family.</text>
</comment>
<comment type="caution">
    <text evidence="11">The sequence shown here is derived from an EMBL/GenBank/DDBJ whole genome shotgun (WGS) entry which is preliminary data.</text>
</comment>
<dbReference type="OrthoDB" id="9800505at2"/>
<dbReference type="SUPFAM" id="SSF47240">
    <property type="entry name" value="Ferritin-like"/>
    <property type="match status" value="1"/>
</dbReference>
<evidence type="ECO:0000256" key="2">
    <source>
        <dbReference type="ARBA" id="ARBA00008093"/>
    </source>
</evidence>
<evidence type="ECO:0000313" key="11">
    <source>
        <dbReference type="EMBL" id="KCZ85450.1"/>
    </source>
</evidence>
<evidence type="ECO:0000256" key="9">
    <source>
        <dbReference type="RuleBase" id="RU000623"/>
    </source>
</evidence>
<dbReference type="PATRIC" id="fig|1280949.3.peg.1466"/>
<comment type="cofactor">
    <cofactor evidence="1">
        <name>heme b</name>
        <dbReference type="ChEBI" id="CHEBI:60344"/>
    </cofactor>
</comment>
<gene>
    <name evidence="11" type="ORF">HAD_07195</name>
</gene>
<dbReference type="AlphaFoldDB" id="A0A069E572"/>
<dbReference type="PIRSF" id="PIRSF002560">
    <property type="entry name" value="Bacterioferritin"/>
    <property type="match status" value="1"/>
</dbReference>
<dbReference type="InterPro" id="IPR009040">
    <property type="entry name" value="Ferritin-like_diiron"/>
</dbReference>
<dbReference type="Pfam" id="PF00210">
    <property type="entry name" value="Ferritin"/>
    <property type="match status" value="1"/>
</dbReference>
<evidence type="ECO:0000256" key="1">
    <source>
        <dbReference type="ARBA" id="ARBA00001970"/>
    </source>
</evidence>
<evidence type="ECO:0000256" key="5">
    <source>
        <dbReference type="ARBA" id="ARBA00022723"/>
    </source>
</evidence>
<dbReference type="InterPro" id="IPR012347">
    <property type="entry name" value="Ferritin-like"/>
</dbReference>
<sequence>MKGDKKVIDYLNKALKNELTAINQYFLHARMLQDWGVSKLGEKEYKESIEEMEHADWLVQRVLFLGGLPNLQDLGKLHIGESVQEILECDLKLENAAIPLLREAMAYSESVQDYVSRDLFGKILHNEEEHVDYIETQFDLIERIGIERYTMLQSEANASPEG</sequence>
<comment type="catalytic activity">
    <reaction evidence="7">
        <text>4 Fe(2+) + O2 + 4 H(+) = 4 Fe(3+) + 2 H2O</text>
        <dbReference type="Rhea" id="RHEA:11148"/>
        <dbReference type="ChEBI" id="CHEBI:15377"/>
        <dbReference type="ChEBI" id="CHEBI:15378"/>
        <dbReference type="ChEBI" id="CHEBI:15379"/>
        <dbReference type="ChEBI" id="CHEBI:29033"/>
        <dbReference type="ChEBI" id="CHEBI:29034"/>
        <dbReference type="EC" id="1.16.3.1"/>
    </reaction>
</comment>
<dbReference type="RefSeq" id="WP_035570225.1">
    <property type="nucleotide sequence ID" value="NZ_ARYH01000001.1"/>
</dbReference>
<organism evidence="11 12">
    <name type="scientific">Hyphomonas adhaerens MHS-3</name>
    <dbReference type="NCBI Taxonomy" id="1280949"/>
    <lineage>
        <taxon>Bacteria</taxon>
        <taxon>Pseudomonadati</taxon>
        <taxon>Pseudomonadota</taxon>
        <taxon>Alphaproteobacteria</taxon>
        <taxon>Hyphomonadales</taxon>
        <taxon>Hyphomonadaceae</taxon>
        <taxon>Hyphomonas</taxon>
    </lineage>
</organism>
<name>A0A069E572_9PROT</name>
<keyword evidence="5 7" id="KW-0479">Metal-binding</keyword>
<keyword evidence="3 7" id="KW-0409">Iron storage</keyword>
<feature type="binding site" description="axial binding residue" evidence="8">
    <location>
        <position position="52"/>
    </location>
    <ligand>
        <name>heme b</name>
        <dbReference type="ChEBI" id="CHEBI:60344"/>
        <note>ligand shared between dimeric partners</note>
    </ligand>
    <ligandPart>
        <name>Fe</name>
        <dbReference type="ChEBI" id="CHEBI:18248"/>
    </ligandPart>
</feature>
<feature type="binding site" evidence="8">
    <location>
        <position position="94"/>
    </location>
    <ligand>
        <name>Fe cation</name>
        <dbReference type="ChEBI" id="CHEBI:24875"/>
        <label>2</label>
    </ligand>
</feature>
<feature type="binding site" evidence="8">
    <location>
        <position position="130"/>
    </location>
    <ligand>
        <name>Fe cation</name>
        <dbReference type="ChEBI" id="CHEBI:24875"/>
        <label>2</label>
    </ligand>
</feature>
<feature type="binding site" evidence="8">
    <location>
        <position position="127"/>
    </location>
    <ligand>
        <name>Fe cation</name>
        <dbReference type="ChEBI" id="CHEBI:24875"/>
        <label>1</label>
    </ligand>
</feature>
<comment type="function">
    <text evidence="7">Iron-storage protein, whose ferroxidase center binds Fe(2+), oxidizes it using dioxygen to Fe(3+), and participates in the subsequent Fe(3+) oxide mineral core formation within the central cavity of the BFR protein shell.</text>
</comment>
<feature type="binding site" evidence="8">
    <location>
        <position position="54"/>
    </location>
    <ligand>
        <name>Fe cation</name>
        <dbReference type="ChEBI" id="CHEBI:24875"/>
        <label>1</label>
    </ligand>
</feature>
<dbReference type="EC" id="1.16.3.1" evidence="7"/>
<protein>
    <recommendedName>
        <fullName evidence="7 9">Bacterioferritin</fullName>
        <ecNumber evidence="7">1.16.3.1</ecNumber>
    </recommendedName>
</protein>
<reference evidence="11 12" key="1">
    <citation type="journal article" date="2014" name="Antonie Van Leeuwenhoek">
        <title>Hyphomonas beringensis sp. nov. and Hyphomonas chukchiensis sp. nov., isolated from surface seawater of the Bering Sea and Chukchi Sea.</title>
        <authorList>
            <person name="Li C."/>
            <person name="Lai Q."/>
            <person name="Li G."/>
            <person name="Dong C."/>
            <person name="Wang J."/>
            <person name="Liao Y."/>
            <person name="Shao Z."/>
        </authorList>
    </citation>
    <scope>NUCLEOTIDE SEQUENCE [LARGE SCALE GENOMIC DNA]</scope>
    <source>
        <strain evidence="11 12">MHS-3</strain>
    </source>
</reference>
<dbReference type="FunFam" id="1.20.1260.10:FF:000005">
    <property type="entry name" value="Bacterioferritin"/>
    <property type="match status" value="1"/>
</dbReference>
<dbReference type="GO" id="GO:0006879">
    <property type="term" value="P:intracellular iron ion homeostasis"/>
    <property type="evidence" value="ECO:0007669"/>
    <property type="project" value="UniProtKB-KW"/>
</dbReference>
<evidence type="ECO:0000256" key="3">
    <source>
        <dbReference type="ARBA" id="ARBA00022434"/>
    </source>
</evidence>
<feature type="binding site" evidence="8">
    <location>
        <position position="51"/>
    </location>
    <ligand>
        <name>Fe cation</name>
        <dbReference type="ChEBI" id="CHEBI:24875"/>
        <label>1</label>
    </ligand>
</feature>
<dbReference type="InterPro" id="IPR009078">
    <property type="entry name" value="Ferritin-like_SF"/>
</dbReference>
<dbReference type="Proteomes" id="UP000027446">
    <property type="component" value="Unassembled WGS sequence"/>
</dbReference>
<evidence type="ECO:0000256" key="7">
    <source>
        <dbReference type="PIRNR" id="PIRNR002560"/>
    </source>
</evidence>
<evidence type="ECO:0000259" key="10">
    <source>
        <dbReference type="PROSITE" id="PS50905"/>
    </source>
</evidence>
<feature type="binding site" evidence="8">
    <location>
        <position position="51"/>
    </location>
    <ligand>
        <name>Fe cation</name>
        <dbReference type="ChEBI" id="CHEBI:24875"/>
        <label>2</label>
    </ligand>
</feature>
<dbReference type="STRING" id="1280949.HAD_07195"/>
<dbReference type="GO" id="GO:0020037">
    <property type="term" value="F:heme binding"/>
    <property type="evidence" value="ECO:0007669"/>
    <property type="project" value="TreeGrafter"/>
</dbReference>
<evidence type="ECO:0000256" key="4">
    <source>
        <dbReference type="ARBA" id="ARBA00022617"/>
    </source>
</evidence>
<dbReference type="GO" id="GO:0140315">
    <property type="term" value="F:iron ion sequestering activity"/>
    <property type="evidence" value="ECO:0007669"/>
    <property type="project" value="UniProtKB-ARBA"/>
</dbReference>
<evidence type="ECO:0000256" key="6">
    <source>
        <dbReference type="ARBA" id="ARBA00023004"/>
    </source>
</evidence>
<dbReference type="NCBIfam" id="TIGR00754">
    <property type="entry name" value="bfr"/>
    <property type="match status" value="1"/>
</dbReference>
<dbReference type="PROSITE" id="PS00549">
    <property type="entry name" value="BACTERIOFERRITIN"/>
    <property type="match status" value="1"/>
</dbReference>
<dbReference type="PROSITE" id="PS50905">
    <property type="entry name" value="FERRITIN_LIKE"/>
    <property type="match status" value="1"/>
</dbReference>
<keyword evidence="4 9" id="KW-0349">Heme</keyword>
<dbReference type="PANTHER" id="PTHR30295:SF0">
    <property type="entry name" value="BACTERIOFERRITIN"/>
    <property type="match status" value="1"/>
</dbReference>
<dbReference type="InterPro" id="IPR008331">
    <property type="entry name" value="Ferritin_DPS_dom"/>
</dbReference>
<evidence type="ECO:0000256" key="8">
    <source>
        <dbReference type="PIRSR" id="PIRSR002560-1"/>
    </source>
</evidence>
<dbReference type="GO" id="GO:0008199">
    <property type="term" value="F:ferric iron binding"/>
    <property type="evidence" value="ECO:0007669"/>
    <property type="project" value="InterPro"/>
</dbReference>
<proteinExistence type="inferred from homology"/>
<accession>A0A069E572</accession>
<dbReference type="eggNOG" id="COG2193">
    <property type="taxonomic scope" value="Bacteria"/>
</dbReference>
<feature type="domain" description="Ferritin-like diiron" evidence="10">
    <location>
        <begin position="1"/>
        <end position="145"/>
    </location>
</feature>
<keyword evidence="12" id="KW-1185">Reference proteome</keyword>
<dbReference type="PRINTS" id="PR00601">
    <property type="entry name" value="BACFERRITIN"/>
</dbReference>
<dbReference type="InterPro" id="IPR002024">
    <property type="entry name" value="Bacterioferritin"/>
</dbReference>
<dbReference type="Gene3D" id="1.20.1260.10">
    <property type="match status" value="1"/>
</dbReference>
<evidence type="ECO:0000313" key="12">
    <source>
        <dbReference type="Proteomes" id="UP000027446"/>
    </source>
</evidence>
<dbReference type="GO" id="GO:0004322">
    <property type="term" value="F:ferroxidase activity"/>
    <property type="evidence" value="ECO:0007669"/>
    <property type="project" value="UniProtKB-EC"/>
</dbReference>
<dbReference type="GO" id="GO:0005829">
    <property type="term" value="C:cytosol"/>
    <property type="evidence" value="ECO:0007669"/>
    <property type="project" value="TreeGrafter"/>
</dbReference>
<dbReference type="EMBL" id="ARYH01000001">
    <property type="protein sequence ID" value="KCZ85450.1"/>
    <property type="molecule type" value="Genomic_DNA"/>
</dbReference>